<feature type="compositionally biased region" description="Gly residues" evidence="1">
    <location>
        <begin position="50"/>
        <end position="62"/>
    </location>
</feature>
<sequence length="296" mass="30629">MSNPRGKLLALKASNVAPRTFTAQIGYLEEKTGAGLQGANNPGAFSSSSGGRGGRGGRGGAQIGYMEESTGAGLQAANNPGAFNSSSGGRGGRGGRGGSQTNAPTEQRFEVKQETEVPQFGNYARGRGSSRGRGGNVQSAPVNESATGYQKENQPPVESSIRGAHGGIGGRGGSRIDTQVPMEPTNASQDTADVQGTVQTIPRGGAVRGGSDNYYETTPTEYPAILPPQNADVKEGNTVKLFSNHLAESTKPAVNNNIAVRDQTSTDETQKELTGLIADLSVVMSRMSKLAQKLCQ</sequence>
<name>A0AAD4NAC3_9BILA</name>
<dbReference type="AlphaFoldDB" id="A0AAD4NAC3"/>
<evidence type="ECO:0000256" key="1">
    <source>
        <dbReference type="SAM" id="MobiDB-lite"/>
    </source>
</evidence>
<keyword evidence="3" id="KW-1185">Reference proteome</keyword>
<dbReference type="EMBL" id="JAKKPZ010000006">
    <property type="protein sequence ID" value="KAI1720412.1"/>
    <property type="molecule type" value="Genomic_DNA"/>
</dbReference>
<feature type="region of interest" description="Disordered" evidence="1">
    <location>
        <begin position="33"/>
        <end position="192"/>
    </location>
</feature>
<dbReference type="Proteomes" id="UP001201812">
    <property type="component" value="Unassembled WGS sequence"/>
</dbReference>
<feature type="compositionally biased region" description="Gly residues" evidence="1">
    <location>
        <begin position="164"/>
        <end position="173"/>
    </location>
</feature>
<proteinExistence type="predicted"/>
<reference evidence="2" key="1">
    <citation type="submission" date="2022-01" db="EMBL/GenBank/DDBJ databases">
        <title>Genome Sequence Resource for Two Populations of Ditylenchus destructor, the Migratory Endoparasitic Phytonematode.</title>
        <authorList>
            <person name="Zhang H."/>
            <person name="Lin R."/>
            <person name="Xie B."/>
        </authorList>
    </citation>
    <scope>NUCLEOTIDE SEQUENCE</scope>
    <source>
        <strain evidence="2">BazhouSP</strain>
    </source>
</reference>
<organism evidence="2 3">
    <name type="scientific">Ditylenchus destructor</name>
    <dbReference type="NCBI Taxonomy" id="166010"/>
    <lineage>
        <taxon>Eukaryota</taxon>
        <taxon>Metazoa</taxon>
        <taxon>Ecdysozoa</taxon>
        <taxon>Nematoda</taxon>
        <taxon>Chromadorea</taxon>
        <taxon>Rhabditida</taxon>
        <taxon>Tylenchina</taxon>
        <taxon>Tylenchomorpha</taxon>
        <taxon>Sphaerularioidea</taxon>
        <taxon>Anguinidae</taxon>
        <taxon>Anguininae</taxon>
        <taxon>Ditylenchus</taxon>
    </lineage>
</organism>
<accession>A0AAD4NAC3</accession>
<evidence type="ECO:0000313" key="3">
    <source>
        <dbReference type="Proteomes" id="UP001201812"/>
    </source>
</evidence>
<feature type="compositionally biased region" description="Gly residues" evidence="1">
    <location>
        <begin position="88"/>
        <end position="98"/>
    </location>
</feature>
<feature type="compositionally biased region" description="Polar residues" evidence="1">
    <location>
        <begin position="136"/>
        <end position="157"/>
    </location>
</feature>
<comment type="caution">
    <text evidence="2">The sequence shown here is derived from an EMBL/GenBank/DDBJ whole genome shotgun (WGS) entry which is preliminary data.</text>
</comment>
<evidence type="ECO:0000313" key="2">
    <source>
        <dbReference type="EMBL" id="KAI1720412.1"/>
    </source>
</evidence>
<protein>
    <submittedName>
        <fullName evidence="2">Uncharacterized protein</fullName>
    </submittedName>
</protein>
<gene>
    <name evidence="2" type="ORF">DdX_05802</name>
</gene>